<name>A0ABV7B6F4_9GAMM</name>
<sequence length="44" mass="5139">MTRYRSPAIHASEVTPRELFEQRRGVIKMGLLRDAEHGRSRSRS</sequence>
<keyword evidence="2" id="KW-1185">Reference proteome</keyword>
<proteinExistence type="predicted"/>
<gene>
    <name evidence="1" type="ORF">ACFODV_12405</name>
</gene>
<comment type="caution">
    <text evidence="1">The sequence shown here is derived from an EMBL/GenBank/DDBJ whole genome shotgun (WGS) entry which is preliminary data.</text>
</comment>
<evidence type="ECO:0000313" key="2">
    <source>
        <dbReference type="Proteomes" id="UP001595386"/>
    </source>
</evidence>
<dbReference type="RefSeq" id="WP_379759879.1">
    <property type="nucleotide sequence ID" value="NZ_JBHRSQ010000016.1"/>
</dbReference>
<organism evidence="1 2">
    <name type="scientific">Halomonas tibetensis</name>
    <dbReference type="NCBI Taxonomy" id="2259590"/>
    <lineage>
        <taxon>Bacteria</taxon>
        <taxon>Pseudomonadati</taxon>
        <taxon>Pseudomonadota</taxon>
        <taxon>Gammaproteobacteria</taxon>
        <taxon>Oceanospirillales</taxon>
        <taxon>Halomonadaceae</taxon>
        <taxon>Halomonas</taxon>
    </lineage>
</organism>
<evidence type="ECO:0000313" key="1">
    <source>
        <dbReference type="EMBL" id="MFC2992835.1"/>
    </source>
</evidence>
<reference evidence="2" key="1">
    <citation type="journal article" date="2019" name="Int. J. Syst. Evol. Microbiol.">
        <title>The Global Catalogue of Microorganisms (GCM) 10K type strain sequencing project: providing services to taxonomists for standard genome sequencing and annotation.</title>
        <authorList>
            <consortium name="The Broad Institute Genomics Platform"/>
            <consortium name="The Broad Institute Genome Sequencing Center for Infectious Disease"/>
            <person name="Wu L."/>
            <person name="Ma J."/>
        </authorList>
    </citation>
    <scope>NUCLEOTIDE SEQUENCE [LARGE SCALE GENOMIC DNA]</scope>
    <source>
        <strain evidence="2">KCTC 52660</strain>
    </source>
</reference>
<dbReference type="EMBL" id="JBHRSQ010000016">
    <property type="protein sequence ID" value="MFC2992835.1"/>
    <property type="molecule type" value="Genomic_DNA"/>
</dbReference>
<dbReference type="Proteomes" id="UP001595386">
    <property type="component" value="Unassembled WGS sequence"/>
</dbReference>
<protein>
    <submittedName>
        <fullName evidence="1">Uncharacterized protein</fullName>
    </submittedName>
</protein>
<accession>A0ABV7B6F4</accession>